<dbReference type="EMBL" id="JACHNB010000001">
    <property type="protein sequence ID" value="MBB4738337.1"/>
    <property type="molecule type" value="Genomic_DNA"/>
</dbReference>
<evidence type="ECO:0000313" key="2">
    <source>
        <dbReference type="Proteomes" id="UP000546162"/>
    </source>
</evidence>
<protein>
    <submittedName>
        <fullName evidence="1">Uncharacterized protein</fullName>
    </submittedName>
</protein>
<name>A0A7W7GUB6_9ACTN</name>
<accession>A0A7W7GUB6</accession>
<dbReference type="Proteomes" id="UP000546162">
    <property type="component" value="Unassembled WGS sequence"/>
</dbReference>
<dbReference type="RefSeq" id="WP_185038613.1">
    <property type="nucleotide sequence ID" value="NZ_BOMR01000053.1"/>
</dbReference>
<gene>
    <name evidence="1" type="ORF">BJY16_001796</name>
</gene>
<keyword evidence="2" id="KW-1185">Reference proteome</keyword>
<comment type="caution">
    <text evidence="1">The sequence shown here is derived from an EMBL/GenBank/DDBJ whole genome shotgun (WGS) entry which is preliminary data.</text>
</comment>
<dbReference type="AlphaFoldDB" id="A0A7W7GUB6"/>
<evidence type="ECO:0000313" key="1">
    <source>
        <dbReference type="EMBL" id="MBB4738337.1"/>
    </source>
</evidence>
<reference evidence="1 2" key="1">
    <citation type="submission" date="2020-08" db="EMBL/GenBank/DDBJ databases">
        <title>Sequencing the genomes of 1000 actinobacteria strains.</title>
        <authorList>
            <person name="Klenk H.-P."/>
        </authorList>
    </citation>
    <scope>NUCLEOTIDE SEQUENCE [LARGE SCALE GENOMIC DNA]</scope>
    <source>
        <strain evidence="1 2">DSM 45809</strain>
    </source>
</reference>
<proteinExistence type="predicted"/>
<organism evidence="1 2">
    <name type="scientific">Actinoplanes octamycinicus</name>
    <dbReference type="NCBI Taxonomy" id="135948"/>
    <lineage>
        <taxon>Bacteria</taxon>
        <taxon>Bacillati</taxon>
        <taxon>Actinomycetota</taxon>
        <taxon>Actinomycetes</taxon>
        <taxon>Micromonosporales</taxon>
        <taxon>Micromonosporaceae</taxon>
        <taxon>Actinoplanes</taxon>
    </lineage>
</organism>
<sequence length="174" mass="18857">MTFDQYAAGADPAAAFASAVADARYEYGHDGYSGTIAEKNDFVIITRQLMTLDQASNLADELISNSDPRIDNKWGPAGAIPVVTGTRMIEVPDLPHPAAGTSLQGADLDKIIRVCRRRRLLTPDDIVLDSCWTTPAGRGTPPKGTARLTLRHNPSDRTEPTMPDGWLFFGWASS</sequence>